<name>A0A8R1HHS7_CAEJA</name>
<reference evidence="10" key="1">
    <citation type="submission" date="2010-08" db="EMBL/GenBank/DDBJ databases">
        <authorList>
            <consortium name="Caenorhabditis japonica Sequencing Consortium"/>
            <person name="Wilson R.K."/>
        </authorList>
    </citation>
    <scope>NUCLEOTIDE SEQUENCE [LARGE SCALE GENOMIC DNA]</scope>
    <source>
        <strain evidence="10">DF5081</strain>
    </source>
</reference>
<keyword evidence="7" id="KW-0472">Membrane</keyword>
<dbReference type="GO" id="GO:0016020">
    <property type="term" value="C:membrane"/>
    <property type="evidence" value="ECO:0007669"/>
    <property type="project" value="UniProtKB-SubCell"/>
</dbReference>
<evidence type="ECO:0000313" key="9">
    <source>
        <dbReference type="EnsemblMetazoa" id="CJA01992.1"/>
    </source>
</evidence>
<sequence length="362" mass="41312">MKTRNSAHLFTWSTEIDNLGGISLTAEHRKSPKLEEHTERPALEIFPQEPYSNPHDVVTCYSPIFEDYEMVLSSLTTSIAMGAFVHLPYEELSGELYKFLKVFEKSGHLRLSANPLLRHPPRIGSPLKIQALKTDLAHLNCHLMYRSSAKFMIFQNSDDIVLPILPGGNYLSEFSTIFQAPRVKGYSILEYNAQVSVDDVSHGEFADFSVRKAMDTVRIQAKGKDGESKALVMKMTPPTENDSKTQIVVDLGVLARFSVESEQSTTALNTAHAKMYTSRNLKIFPKIQENIFQKINEIIDKMEGVDEFWTLLKSCQFDAKRSTWKCSSEKCIRPRIRHRSLHGWYSYDIHFSLFARVDSFDC</sequence>
<protein>
    <recommendedName>
        <fullName evidence="8">Glycosyltransferase family 92 protein</fullName>
        <ecNumber evidence="8">2.4.1.-</ecNumber>
    </recommendedName>
</protein>
<evidence type="ECO:0000256" key="5">
    <source>
        <dbReference type="ARBA" id="ARBA00022692"/>
    </source>
</evidence>
<dbReference type="Proteomes" id="UP000005237">
    <property type="component" value="Unassembled WGS sequence"/>
</dbReference>
<evidence type="ECO:0000256" key="7">
    <source>
        <dbReference type="ARBA" id="ARBA00023136"/>
    </source>
</evidence>
<dbReference type="GO" id="GO:0016757">
    <property type="term" value="F:glycosyltransferase activity"/>
    <property type="evidence" value="ECO:0007669"/>
    <property type="project" value="UniProtKB-UniRule"/>
</dbReference>
<evidence type="ECO:0000256" key="4">
    <source>
        <dbReference type="ARBA" id="ARBA00022679"/>
    </source>
</evidence>
<accession>A0A8R1HHS7</accession>
<dbReference type="InterPro" id="IPR052012">
    <property type="entry name" value="GTase_92"/>
</dbReference>
<evidence type="ECO:0000256" key="8">
    <source>
        <dbReference type="RuleBase" id="RU366017"/>
    </source>
</evidence>
<keyword evidence="10" id="KW-1185">Reference proteome</keyword>
<dbReference type="OMA" id="TIFYHER"/>
<dbReference type="InterPro" id="IPR008166">
    <property type="entry name" value="Glyco_transf_92"/>
</dbReference>
<organism evidence="9 10">
    <name type="scientific">Caenorhabditis japonica</name>
    <dbReference type="NCBI Taxonomy" id="281687"/>
    <lineage>
        <taxon>Eukaryota</taxon>
        <taxon>Metazoa</taxon>
        <taxon>Ecdysozoa</taxon>
        <taxon>Nematoda</taxon>
        <taxon>Chromadorea</taxon>
        <taxon>Rhabditida</taxon>
        <taxon>Rhabditina</taxon>
        <taxon>Rhabditomorpha</taxon>
        <taxon>Rhabditoidea</taxon>
        <taxon>Rhabditidae</taxon>
        <taxon>Peloderinae</taxon>
        <taxon>Caenorhabditis</taxon>
    </lineage>
</organism>
<comment type="subcellular location">
    <subcellularLocation>
        <location evidence="1">Membrane</location>
        <topology evidence="1">Single-pass membrane protein</topology>
    </subcellularLocation>
</comment>
<evidence type="ECO:0000256" key="1">
    <source>
        <dbReference type="ARBA" id="ARBA00004167"/>
    </source>
</evidence>
<keyword evidence="5" id="KW-0812">Transmembrane</keyword>
<keyword evidence="4 8" id="KW-0808">Transferase</keyword>
<dbReference type="AlphaFoldDB" id="A0A8R1HHS7"/>
<dbReference type="EnsemblMetazoa" id="CJA01992.1">
    <property type="protein sequence ID" value="CJA01992.1"/>
    <property type="gene ID" value="WBGene00121196"/>
</dbReference>
<reference evidence="9" key="2">
    <citation type="submission" date="2022-06" db="UniProtKB">
        <authorList>
            <consortium name="EnsemblMetazoa"/>
        </authorList>
    </citation>
    <scope>IDENTIFICATION</scope>
    <source>
        <strain evidence="9">DF5081</strain>
    </source>
</reference>
<evidence type="ECO:0000313" key="10">
    <source>
        <dbReference type="Proteomes" id="UP000005237"/>
    </source>
</evidence>
<dbReference type="PANTHER" id="PTHR21645">
    <property type="entry name" value="GLYCOSYLTRANSFERASE FAMILY 92 PROTEIN"/>
    <property type="match status" value="1"/>
</dbReference>
<comment type="similarity">
    <text evidence="2 8">Belongs to the glycosyltransferase 92 family.</text>
</comment>
<evidence type="ECO:0000256" key="3">
    <source>
        <dbReference type="ARBA" id="ARBA00022676"/>
    </source>
</evidence>
<keyword evidence="3 8" id="KW-0328">Glycosyltransferase</keyword>
<dbReference type="PANTHER" id="PTHR21645:SF7">
    <property type="entry name" value="GLYCOSYLTRANSFERASE FAMILY 92 PROTEIN"/>
    <property type="match status" value="1"/>
</dbReference>
<proteinExistence type="inferred from homology"/>
<evidence type="ECO:0000256" key="2">
    <source>
        <dbReference type="ARBA" id="ARBA00007647"/>
    </source>
</evidence>
<dbReference type="Pfam" id="PF01697">
    <property type="entry name" value="Glyco_transf_92"/>
    <property type="match status" value="1"/>
</dbReference>
<keyword evidence="6" id="KW-1133">Transmembrane helix</keyword>
<dbReference type="EC" id="2.4.1.-" evidence="8"/>
<evidence type="ECO:0000256" key="6">
    <source>
        <dbReference type="ARBA" id="ARBA00022989"/>
    </source>
</evidence>